<protein>
    <submittedName>
        <fullName evidence="2">Glutamate receptor 1</fullName>
    </submittedName>
</protein>
<keyword evidence="1" id="KW-0812">Transmembrane</keyword>
<gene>
    <name evidence="2" type="ORF">Ocin01_00854</name>
</gene>
<sequence length="95" mass="10436">MELPHINLFTIAPQSDRVNLAVLELKENGELEELIEKWWNDGACAGDDDGDDDGGSADEDDFDQLNLSELAGAFYVLIAALAISVVVWLLETRSK</sequence>
<evidence type="ECO:0000256" key="1">
    <source>
        <dbReference type="SAM" id="Phobius"/>
    </source>
</evidence>
<keyword evidence="2" id="KW-0675">Receptor</keyword>
<name>A0A1D2NKL1_ORCCI</name>
<accession>A0A1D2NKL1</accession>
<comment type="caution">
    <text evidence="2">The sequence shown here is derived from an EMBL/GenBank/DDBJ whole genome shotgun (WGS) entry which is preliminary data.</text>
</comment>
<dbReference type="Gene3D" id="3.40.190.10">
    <property type="entry name" value="Periplasmic binding protein-like II"/>
    <property type="match status" value="1"/>
</dbReference>
<keyword evidence="3" id="KW-1185">Reference proteome</keyword>
<keyword evidence="1" id="KW-1133">Transmembrane helix</keyword>
<proteinExistence type="predicted"/>
<organism evidence="2 3">
    <name type="scientific">Orchesella cincta</name>
    <name type="common">Springtail</name>
    <name type="synonym">Podura cincta</name>
    <dbReference type="NCBI Taxonomy" id="48709"/>
    <lineage>
        <taxon>Eukaryota</taxon>
        <taxon>Metazoa</taxon>
        <taxon>Ecdysozoa</taxon>
        <taxon>Arthropoda</taxon>
        <taxon>Hexapoda</taxon>
        <taxon>Collembola</taxon>
        <taxon>Entomobryomorpha</taxon>
        <taxon>Entomobryoidea</taxon>
        <taxon>Orchesellidae</taxon>
        <taxon>Orchesellinae</taxon>
        <taxon>Orchesella</taxon>
    </lineage>
</organism>
<feature type="transmembrane region" description="Helical" evidence="1">
    <location>
        <begin position="70"/>
        <end position="90"/>
    </location>
</feature>
<keyword evidence="1" id="KW-0472">Membrane</keyword>
<evidence type="ECO:0000313" key="3">
    <source>
        <dbReference type="Proteomes" id="UP000094527"/>
    </source>
</evidence>
<dbReference type="Proteomes" id="UP000094527">
    <property type="component" value="Unassembled WGS sequence"/>
</dbReference>
<dbReference type="EMBL" id="LJIJ01000015">
    <property type="protein sequence ID" value="ODN05813.1"/>
    <property type="molecule type" value="Genomic_DNA"/>
</dbReference>
<reference evidence="2 3" key="1">
    <citation type="journal article" date="2016" name="Genome Biol. Evol.">
        <title>Gene Family Evolution Reflects Adaptation to Soil Environmental Stressors in the Genome of the Collembolan Orchesella cincta.</title>
        <authorList>
            <person name="Faddeeva-Vakhrusheva A."/>
            <person name="Derks M.F."/>
            <person name="Anvar S.Y."/>
            <person name="Agamennone V."/>
            <person name="Suring W."/>
            <person name="Smit S."/>
            <person name="van Straalen N.M."/>
            <person name="Roelofs D."/>
        </authorList>
    </citation>
    <scope>NUCLEOTIDE SEQUENCE [LARGE SCALE GENOMIC DNA]</scope>
    <source>
        <tissue evidence="2">Mixed pool</tissue>
    </source>
</reference>
<dbReference type="STRING" id="48709.A0A1D2NKL1"/>
<evidence type="ECO:0000313" key="2">
    <source>
        <dbReference type="EMBL" id="ODN05813.1"/>
    </source>
</evidence>
<dbReference type="AlphaFoldDB" id="A0A1D2NKL1"/>